<dbReference type="InterPro" id="IPR016047">
    <property type="entry name" value="M23ase_b-sheet_dom"/>
</dbReference>
<keyword evidence="6" id="KW-1185">Reference proteome</keyword>
<reference evidence="4" key="1">
    <citation type="submission" date="2020-08" db="EMBL/GenBank/DDBJ databases">
        <authorList>
            <person name="Cejkova D."/>
            <person name="Kubasova T."/>
            <person name="Jahodarova E."/>
            <person name="Rychlik I."/>
        </authorList>
    </citation>
    <scope>NUCLEOTIDE SEQUENCE</scope>
    <source>
        <strain evidence="4">An772</strain>
    </source>
</reference>
<dbReference type="AlphaFoldDB" id="A0A921HVM2"/>
<feature type="chain" id="PRO_5036964861" evidence="1">
    <location>
        <begin position="20"/>
        <end position="210"/>
    </location>
</feature>
<evidence type="ECO:0000259" key="2">
    <source>
        <dbReference type="Pfam" id="PF01551"/>
    </source>
</evidence>
<dbReference type="PANTHER" id="PTHR21666:SF270">
    <property type="entry name" value="MUREIN HYDROLASE ACTIVATOR ENVC"/>
    <property type="match status" value="1"/>
</dbReference>
<evidence type="ECO:0000313" key="6">
    <source>
        <dbReference type="Proteomes" id="UP000766986"/>
    </source>
</evidence>
<accession>A0A921HVM2</accession>
<dbReference type="Gene3D" id="2.70.70.10">
    <property type="entry name" value="Glucose Permease (Domain IIA)"/>
    <property type="match status" value="1"/>
</dbReference>
<dbReference type="Pfam" id="PF01551">
    <property type="entry name" value="Peptidase_M23"/>
    <property type="match status" value="1"/>
</dbReference>
<name>A0A921HVM2_9BACT</name>
<dbReference type="SUPFAM" id="SSF51261">
    <property type="entry name" value="Duplicated hybrid motif"/>
    <property type="match status" value="1"/>
</dbReference>
<comment type="caution">
    <text evidence="3">The sequence shown here is derived from an EMBL/GenBank/DDBJ whole genome shotgun (WGS) entry which is preliminary data.</text>
</comment>
<feature type="domain" description="M23ase beta-sheet core" evidence="2">
    <location>
        <begin position="79"/>
        <end position="173"/>
    </location>
</feature>
<proteinExistence type="predicted"/>
<dbReference type="Proteomes" id="UP000717835">
    <property type="component" value="Unassembled WGS sequence"/>
</dbReference>
<gene>
    <name evidence="4" type="ORF">H7U35_05595</name>
    <name evidence="3" type="ORF">K8W02_05785</name>
</gene>
<organism evidence="3 5">
    <name type="scientific">Mediterranea massiliensis</name>
    <dbReference type="NCBI Taxonomy" id="1841865"/>
    <lineage>
        <taxon>Bacteria</taxon>
        <taxon>Pseudomonadati</taxon>
        <taxon>Bacteroidota</taxon>
        <taxon>Bacteroidia</taxon>
        <taxon>Bacteroidales</taxon>
        <taxon>Bacteroidaceae</taxon>
        <taxon>Mediterranea</taxon>
    </lineage>
</organism>
<dbReference type="RefSeq" id="WP_022021074.1">
    <property type="nucleotide sequence ID" value="NZ_DYVX01000050.1"/>
</dbReference>
<feature type="signal peptide" evidence="1">
    <location>
        <begin position="1"/>
        <end position="19"/>
    </location>
</feature>
<dbReference type="EMBL" id="DYVX01000050">
    <property type="protein sequence ID" value="HJF91879.1"/>
    <property type="molecule type" value="Genomic_DNA"/>
</dbReference>
<sequence>MKTSLIILIGFLLTLPVHAQQKAGAFSNMEVNHIRVATPGLFDKTKTILLHLDSLGQKDYCFPLPGGKVISPYGRGGGRHTGVDIKTRANDTIRSAFGGVVRMSKPYSAYGNVIVVRHPSGLETVYSHNSKNLVHSGDTVKAGQAIALTGRTGRATTEHLHFETRINGQHFNPNILFNMKEESLRHECIRCTKNANGIVVRPVLKNNGAK</sequence>
<evidence type="ECO:0000313" key="3">
    <source>
        <dbReference type="EMBL" id="HJF91879.1"/>
    </source>
</evidence>
<protein>
    <submittedName>
        <fullName evidence="3">M23 family metallopeptidase</fullName>
    </submittedName>
</protein>
<keyword evidence="1" id="KW-0732">Signal</keyword>
<dbReference type="InterPro" id="IPR011055">
    <property type="entry name" value="Dup_hybrid_motif"/>
</dbReference>
<evidence type="ECO:0000313" key="5">
    <source>
        <dbReference type="Proteomes" id="UP000717835"/>
    </source>
</evidence>
<dbReference type="Proteomes" id="UP000766986">
    <property type="component" value="Unassembled WGS sequence"/>
</dbReference>
<dbReference type="InterPro" id="IPR050570">
    <property type="entry name" value="Cell_wall_metabolism_enzyme"/>
</dbReference>
<dbReference type="EMBL" id="JACLYZ010000009">
    <property type="protein sequence ID" value="MBM6734691.1"/>
    <property type="molecule type" value="Genomic_DNA"/>
</dbReference>
<dbReference type="CDD" id="cd12797">
    <property type="entry name" value="M23_peptidase"/>
    <property type="match status" value="1"/>
</dbReference>
<reference evidence="3" key="2">
    <citation type="journal article" date="2021" name="PeerJ">
        <title>Extensive microbial diversity within the chicken gut microbiome revealed by metagenomics and culture.</title>
        <authorList>
            <person name="Gilroy R."/>
            <person name="Ravi A."/>
            <person name="Getino M."/>
            <person name="Pursley I."/>
            <person name="Horton D.L."/>
            <person name="Alikhan N.F."/>
            <person name="Baker D."/>
            <person name="Gharbi K."/>
            <person name="Hall N."/>
            <person name="Watson M."/>
            <person name="Adriaenssens E.M."/>
            <person name="Foster-Nyarko E."/>
            <person name="Jarju S."/>
            <person name="Secka A."/>
            <person name="Antonio M."/>
            <person name="Oren A."/>
            <person name="Chaudhuri R.R."/>
            <person name="La Ragione R."/>
            <person name="Hildebrand F."/>
            <person name="Pallen M.J."/>
        </authorList>
    </citation>
    <scope>NUCLEOTIDE SEQUENCE</scope>
    <source>
        <strain evidence="3">CHK55-1828</strain>
    </source>
</reference>
<reference evidence="4 6" key="3">
    <citation type="journal article" date="2021" name="Sci. Rep.">
        <title>The distribution of antibiotic resistance genes in chicken gut microbiota commensals.</title>
        <authorList>
            <person name="Juricova H."/>
            <person name="Matiasovicova J."/>
            <person name="Kubasova T."/>
            <person name="Cejkova D."/>
            <person name="Rychlik I."/>
        </authorList>
    </citation>
    <scope>NUCLEOTIDE SEQUENCE [LARGE SCALE GENOMIC DNA]</scope>
    <source>
        <strain evidence="4 6">An772</strain>
    </source>
</reference>
<dbReference type="PANTHER" id="PTHR21666">
    <property type="entry name" value="PEPTIDASE-RELATED"/>
    <property type="match status" value="1"/>
</dbReference>
<dbReference type="GO" id="GO:0004222">
    <property type="term" value="F:metalloendopeptidase activity"/>
    <property type="evidence" value="ECO:0007669"/>
    <property type="project" value="TreeGrafter"/>
</dbReference>
<reference evidence="3" key="4">
    <citation type="submission" date="2021-09" db="EMBL/GenBank/DDBJ databases">
        <authorList>
            <person name="Gilroy R."/>
        </authorList>
    </citation>
    <scope>NUCLEOTIDE SEQUENCE</scope>
    <source>
        <strain evidence="3">CHK55-1828</strain>
    </source>
</reference>
<evidence type="ECO:0000313" key="4">
    <source>
        <dbReference type="EMBL" id="MBM6734691.1"/>
    </source>
</evidence>
<evidence type="ECO:0000256" key="1">
    <source>
        <dbReference type="SAM" id="SignalP"/>
    </source>
</evidence>